<protein>
    <submittedName>
        <fullName evidence="1">Uncharacterized protein</fullName>
    </submittedName>
</protein>
<sequence length="52" mass="5971">NVIRWSRFGVCGIGVGGWWTCTLRHAVESRRCCWVDFSPRAWWGGGRGKMTQ</sequence>
<organism evidence="1">
    <name type="scientific">Petromyzon marinus</name>
    <name type="common">Sea lamprey</name>
    <dbReference type="NCBI Taxonomy" id="7757"/>
    <lineage>
        <taxon>Eukaryota</taxon>
        <taxon>Metazoa</taxon>
        <taxon>Chordata</taxon>
        <taxon>Craniata</taxon>
        <taxon>Vertebrata</taxon>
        <taxon>Cyclostomata</taxon>
        <taxon>Hyperoartia</taxon>
        <taxon>Petromyzontiformes</taxon>
        <taxon>Petromyzontidae</taxon>
        <taxon>Petromyzon</taxon>
    </lineage>
</organism>
<dbReference type="HOGENOM" id="CLU_3092767_0_0_1"/>
<accession>S4RBI5</accession>
<proteinExistence type="predicted"/>
<name>S4RBI5_PETMA</name>
<dbReference type="Ensembl" id="ENSPMAT00000002578.1">
    <property type="protein sequence ID" value="ENSPMAP00000002566.1"/>
    <property type="gene ID" value="ENSPMAG00000002351.1"/>
</dbReference>
<reference evidence="1" key="1">
    <citation type="submission" date="2025-08" db="UniProtKB">
        <authorList>
            <consortium name="Ensembl"/>
        </authorList>
    </citation>
    <scope>IDENTIFICATION</scope>
</reference>
<reference evidence="1" key="2">
    <citation type="submission" date="2025-09" db="UniProtKB">
        <authorList>
            <consortium name="Ensembl"/>
        </authorList>
    </citation>
    <scope>IDENTIFICATION</scope>
</reference>
<dbReference type="AlphaFoldDB" id="S4RBI5"/>
<evidence type="ECO:0000313" key="1">
    <source>
        <dbReference type="Ensembl" id="ENSPMAP00000002566.1"/>
    </source>
</evidence>